<dbReference type="RefSeq" id="WP_379725508.1">
    <property type="nucleotide sequence ID" value="NZ_JBHSMS010000069.1"/>
</dbReference>
<reference evidence="4" key="1">
    <citation type="journal article" date="2019" name="Int. J. Syst. Evol. Microbiol.">
        <title>The Global Catalogue of Microorganisms (GCM) 10K type strain sequencing project: providing services to taxonomists for standard genome sequencing and annotation.</title>
        <authorList>
            <consortium name="The Broad Institute Genomics Platform"/>
            <consortium name="The Broad Institute Genome Sequencing Center for Infectious Disease"/>
            <person name="Wu L."/>
            <person name="Ma J."/>
        </authorList>
    </citation>
    <scope>NUCLEOTIDE SEQUENCE [LARGE SCALE GENOMIC DNA]</scope>
    <source>
        <strain evidence="4">CCUG 38813</strain>
    </source>
</reference>
<gene>
    <name evidence="3" type="ORF">ACFPOU_20105</name>
</gene>
<keyword evidence="1" id="KW-0812">Transmembrane</keyword>
<keyword evidence="4" id="KW-1185">Reference proteome</keyword>
<evidence type="ECO:0000313" key="4">
    <source>
        <dbReference type="Proteomes" id="UP001596031"/>
    </source>
</evidence>
<feature type="transmembrane region" description="Helical" evidence="1">
    <location>
        <begin position="16"/>
        <end position="38"/>
    </location>
</feature>
<sequence length="139" mass="14621">MIIAAKRLSQVATHMGIAYVVAYALTGSAIFSGLAVLVEPLINVLLLPLHQAAWVKLRRGAWWARGACLGAACEKLSQTGLHAGVAFGVMYVATGSVAIGGIAALLEPVCNVLVLPFHDRLWEGVERGMQSKGGQLIAM</sequence>
<dbReference type="Pfam" id="PF09834">
    <property type="entry name" value="DUF2061"/>
    <property type="match status" value="2"/>
</dbReference>
<protein>
    <submittedName>
        <fullName evidence="3">DUF2061 domain-containing protein</fullName>
    </submittedName>
</protein>
<feature type="domain" description="DUF2061" evidence="2">
    <location>
        <begin position="5"/>
        <end position="54"/>
    </location>
</feature>
<feature type="transmembrane region" description="Helical" evidence="1">
    <location>
        <begin position="85"/>
        <end position="106"/>
    </location>
</feature>
<proteinExistence type="predicted"/>
<evidence type="ECO:0000259" key="2">
    <source>
        <dbReference type="Pfam" id="PF09834"/>
    </source>
</evidence>
<evidence type="ECO:0000256" key="1">
    <source>
        <dbReference type="SAM" id="Phobius"/>
    </source>
</evidence>
<comment type="caution">
    <text evidence="3">The sequence shown here is derived from an EMBL/GenBank/DDBJ whole genome shotgun (WGS) entry which is preliminary data.</text>
</comment>
<evidence type="ECO:0000313" key="3">
    <source>
        <dbReference type="EMBL" id="MFC5513405.1"/>
    </source>
</evidence>
<keyword evidence="1" id="KW-1133">Transmembrane helix</keyword>
<keyword evidence="1" id="KW-0472">Membrane</keyword>
<feature type="domain" description="DUF2061" evidence="2">
    <location>
        <begin position="76"/>
        <end position="123"/>
    </location>
</feature>
<dbReference type="EMBL" id="JBHSMS010000069">
    <property type="protein sequence ID" value="MFC5513405.1"/>
    <property type="molecule type" value="Genomic_DNA"/>
</dbReference>
<name>A0ABW0PLQ1_9BURK</name>
<dbReference type="Proteomes" id="UP001596031">
    <property type="component" value="Unassembled WGS sequence"/>
</dbReference>
<dbReference type="InterPro" id="IPR018638">
    <property type="entry name" value="DUF2061_membrane"/>
</dbReference>
<organism evidence="3 4">
    <name type="scientific">Massilia jejuensis</name>
    <dbReference type="NCBI Taxonomy" id="648894"/>
    <lineage>
        <taxon>Bacteria</taxon>
        <taxon>Pseudomonadati</taxon>
        <taxon>Pseudomonadota</taxon>
        <taxon>Betaproteobacteria</taxon>
        <taxon>Burkholderiales</taxon>
        <taxon>Oxalobacteraceae</taxon>
        <taxon>Telluria group</taxon>
        <taxon>Massilia</taxon>
    </lineage>
</organism>
<accession>A0ABW0PLQ1</accession>